<evidence type="ECO:0000256" key="3">
    <source>
        <dbReference type="SAM" id="SignalP"/>
    </source>
</evidence>
<dbReference type="Proteomes" id="UP000277212">
    <property type="component" value="Unassembled WGS sequence"/>
</dbReference>
<evidence type="ECO:0000313" key="5">
    <source>
        <dbReference type="EMBL" id="RMJ13668.1"/>
    </source>
</evidence>
<name>A0A3M2S7X8_9HYPO</name>
<dbReference type="AlphaFoldDB" id="A0A3M2S7X8"/>
<evidence type="ECO:0000259" key="4">
    <source>
        <dbReference type="PROSITE" id="PS50836"/>
    </source>
</evidence>
<sequence length="394" mass="42381">MKSLFNTAIVSAMVLFTQRASAALATYCTGDSNDLCYSWGVPRSTASSGSGNIFFRLEAPTDYQWVALGTGTGMSGSTMFVLYQDGSGNITLSTRKGHGHDMPEYNKFQGVKLLEGTGVSNKTMVANIQCDGLTNMDFSGSNDWIGAWKKGQALDSTSVRAIIDEHDGTDRFSVDFAKASISSDENPFTKTSSKTPSSTSGNDAVSSGGSGEDHSGIIHGIIMSIVFLIGFPIGSLLMPLIGKWLVHAGWQIIVFVGMWIGFGIGKIAADKNGQWCKEPHVQLGLAVCILMILQPVLGWLHHRNYVKYQKRTLVSHGHLWYGRSLMIIGIINGGIGLQLASASTGLIAAYAVVGIIVFLLYVAGAIRKEITMRKKSKGMEQLDYNSNSALELVS</sequence>
<feature type="transmembrane region" description="Helical" evidence="2">
    <location>
        <begin position="281"/>
        <end position="300"/>
    </location>
</feature>
<feature type="domain" description="DOMON" evidence="4">
    <location>
        <begin position="33"/>
        <end position="151"/>
    </location>
</feature>
<organism evidence="5 6">
    <name type="scientific">Fusarium kuroshium</name>
    <dbReference type="NCBI Taxonomy" id="2010991"/>
    <lineage>
        <taxon>Eukaryota</taxon>
        <taxon>Fungi</taxon>
        <taxon>Dikarya</taxon>
        <taxon>Ascomycota</taxon>
        <taxon>Pezizomycotina</taxon>
        <taxon>Sordariomycetes</taxon>
        <taxon>Hypocreomycetidae</taxon>
        <taxon>Hypocreales</taxon>
        <taxon>Nectriaceae</taxon>
        <taxon>Fusarium</taxon>
        <taxon>Fusarium solani species complex</taxon>
    </lineage>
</organism>
<dbReference type="OrthoDB" id="19261at2759"/>
<feature type="chain" id="PRO_5018196157" description="DOMON domain-containing protein" evidence="3">
    <location>
        <begin position="23"/>
        <end position="394"/>
    </location>
</feature>
<keyword evidence="3" id="KW-0732">Signal</keyword>
<proteinExistence type="predicted"/>
<feature type="transmembrane region" description="Helical" evidence="2">
    <location>
        <begin position="346"/>
        <end position="366"/>
    </location>
</feature>
<dbReference type="CDD" id="cd08760">
    <property type="entry name" value="Cyt_b561_FRRS1_like"/>
    <property type="match status" value="1"/>
</dbReference>
<feature type="transmembrane region" description="Helical" evidence="2">
    <location>
        <begin position="320"/>
        <end position="340"/>
    </location>
</feature>
<keyword evidence="2" id="KW-0472">Membrane</keyword>
<dbReference type="Gene3D" id="2.60.40.1210">
    <property type="entry name" value="Cellobiose dehydrogenase, cytochrome domain"/>
    <property type="match status" value="1"/>
</dbReference>
<evidence type="ECO:0000313" key="6">
    <source>
        <dbReference type="Proteomes" id="UP000277212"/>
    </source>
</evidence>
<dbReference type="PANTHER" id="PTHR47797">
    <property type="entry name" value="DEHYDROGENASE, PUTATIVE (AFU_ORTHOLOGUE AFUA_8G05805)-RELATED"/>
    <property type="match status" value="1"/>
</dbReference>
<dbReference type="InterPro" id="IPR015920">
    <property type="entry name" value="Cellobiose_DH-like_cyt"/>
</dbReference>
<dbReference type="PANTHER" id="PTHR47797:SF4">
    <property type="entry name" value="DOMON DOMAIN-CONTAINING PROTEIN"/>
    <property type="match status" value="1"/>
</dbReference>
<dbReference type="EMBL" id="NKUJ01000103">
    <property type="protein sequence ID" value="RMJ13668.1"/>
    <property type="molecule type" value="Genomic_DNA"/>
</dbReference>
<gene>
    <name evidence="5" type="ORF">CDV36_006681</name>
</gene>
<feature type="compositionally biased region" description="Low complexity" evidence="1">
    <location>
        <begin position="189"/>
        <end position="200"/>
    </location>
</feature>
<dbReference type="SUPFAM" id="SSF49344">
    <property type="entry name" value="CBD9-like"/>
    <property type="match status" value="1"/>
</dbReference>
<accession>A0A3M2S7X8</accession>
<reference evidence="5 6" key="1">
    <citation type="submission" date="2017-06" db="EMBL/GenBank/DDBJ databases">
        <title>Comparative genomic analysis of Ambrosia Fusariam Clade fungi.</title>
        <authorList>
            <person name="Stajich J.E."/>
            <person name="Carrillo J."/>
            <person name="Kijimoto T."/>
            <person name="Eskalen A."/>
            <person name="O'Donnell K."/>
            <person name="Kasson M."/>
        </authorList>
    </citation>
    <scope>NUCLEOTIDE SEQUENCE [LARGE SCALE GENOMIC DNA]</scope>
    <source>
        <strain evidence="5">UCR3666</strain>
    </source>
</reference>
<keyword evidence="2" id="KW-0812">Transmembrane</keyword>
<feature type="transmembrane region" description="Helical" evidence="2">
    <location>
        <begin position="217"/>
        <end position="241"/>
    </location>
</feature>
<keyword evidence="6" id="KW-1185">Reference proteome</keyword>
<evidence type="ECO:0000256" key="1">
    <source>
        <dbReference type="SAM" id="MobiDB-lite"/>
    </source>
</evidence>
<feature type="region of interest" description="Disordered" evidence="1">
    <location>
        <begin position="183"/>
        <end position="211"/>
    </location>
</feature>
<dbReference type="CDD" id="cd09630">
    <property type="entry name" value="CDH_like_cytochrome"/>
    <property type="match status" value="1"/>
</dbReference>
<dbReference type="Pfam" id="PF16010">
    <property type="entry name" value="CDH-cyt"/>
    <property type="match status" value="1"/>
</dbReference>
<dbReference type="SMART" id="SM00664">
    <property type="entry name" value="DoH"/>
    <property type="match status" value="1"/>
</dbReference>
<protein>
    <recommendedName>
        <fullName evidence="4">DOMON domain-containing protein</fullName>
    </recommendedName>
</protein>
<dbReference type="PROSITE" id="PS50836">
    <property type="entry name" value="DOMON"/>
    <property type="match status" value="1"/>
</dbReference>
<feature type="transmembrane region" description="Helical" evidence="2">
    <location>
        <begin position="248"/>
        <end position="269"/>
    </location>
</feature>
<dbReference type="InterPro" id="IPR005018">
    <property type="entry name" value="DOMON_domain"/>
</dbReference>
<dbReference type="STRING" id="2010991.A0A3M2S7X8"/>
<comment type="caution">
    <text evidence="5">The sequence shown here is derived from an EMBL/GenBank/DDBJ whole genome shotgun (WGS) entry which is preliminary data.</text>
</comment>
<keyword evidence="2" id="KW-1133">Transmembrane helix</keyword>
<feature type="signal peptide" evidence="3">
    <location>
        <begin position="1"/>
        <end position="22"/>
    </location>
</feature>
<evidence type="ECO:0000256" key="2">
    <source>
        <dbReference type="SAM" id="Phobius"/>
    </source>
</evidence>